<dbReference type="RefSeq" id="XP_004178041.1">
    <property type="nucleotide sequence ID" value="XM_004177993.1"/>
</dbReference>
<protein>
    <recommendedName>
        <fullName evidence="2">Ras-associating domain-containing protein</fullName>
    </recommendedName>
</protein>
<evidence type="ECO:0000313" key="3">
    <source>
        <dbReference type="EMBL" id="CCH58522.1"/>
    </source>
</evidence>
<dbReference type="FunCoup" id="I2GWM0">
    <property type="interactions" value="128"/>
</dbReference>
<gene>
    <name evidence="3" type="primary">TBLA0A07330</name>
    <name evidence="3" type="ORF">TBLA_0A07330</name>
</gene>
<dbReference type="SUPFAM" id="SSF47769">
    <property type="entry name" value="SAM/Pointed domain"/>
    <property type="match status" value="1"/>
</dbReference>
<dbReference type="SMART" id="SM00314">
    <property type="entry name" value="RA"/>
    <property type="match status" value="1"/>
</dbReference>
<dbReference type="Pfam" id="PF09235">
    <property type="entry name" value="SAM_Ste50p"/>
    <property type="match status" value="1"/>
</dbReference>
<evidence type="ECO:0000313" key="4">
    <source>
        <dbReference type="Proteomes" id="UP000002866"/>
    </source>
</evidence>
<dbReference type="GeneID" id="14492684"/>
<feature type="compositionally biased region" description="Polar residues" evidence="1">
    <location>
        <begin position="134"/>
        <end position="144"/>
    </location>
</feature>
<name>I2GWM0_HENB6</name>
<dbReference type="InterPro" id="IPR013761">
    <property type="entry name" value="SAM/pointed_sf"/>
</dbReference>
<dbReference type="Gene3D" id="3.10.20.90">
    <property type="entry name" value="Phosphatidylinositol 3-kinase Catalytic Subunit, Chain A, domain 1"/>
    <property type="match status" value="1"/>
</dbReference>
<dbReference type="SUPFAM" id="SSF54236">
    <property type="entry name" value="Ubiquitin-like"/>
    <property type="match status" value="1"/>
</dbReference>
<dbReference type="OrthoDB" id="445896at2759"/>
<reference evidence="3 4" key="1">
    <citation type="journal article" date="2011" name="Proc. Natl. Acad. Sci. U.S.A.">
        <title>Evolutionary erosion of yeast sex chromosomes by mating-type switching accidents.</title>
        <authorList>
            <person name="Gordon J.L."/>
            <person name="Armisen D."/>
            <person name="Proux-Wera E."/>
            <person name="Oheigeartaigh S.S."/>
            <person name="Byrne K.P."/>
            <person name="Wolfe K.H."/>
        </authorList>
    </citation>
    <scope>NUCLEOTIDE SEQUENCE [LARGE SCALE GENOMIC DNA]</scope>
    <source>
        <strain evidence="4">ATCC 34711 / CBS 6284 / DSM 70876 / NBRC 10599 / NRRL Y-10934 / UCD 77-7</strain>
    </source>
</reference>
<feature type="domain" description="Ras-associating" evidence="2">
    <location>
        <begin position="168"/>
        <end position="241"/>
    </location>
</feature>
<dbReference type="STRING" id="1071380.I2GWM0"/>
<dbReference type="CDD" id="cd01786">
    <property type="entry name" value="RA_STE50"/>
    <property type="match status" value="1"/>
</dbReference>
<feature type="compositionally biased region" description="Basic and acidic residues" evidence="1">
    <location>
        <begin position="146"/>
        <end position="156"/>
    </location>
</feature>
<keyword evidence="4" id="KW-1185">Reference proteome</keyword>
<proteinExistence type="predicted"/>
<dbReference type="GO" id="GO:0007232">
    <property type="term" value="P:osmosensory signaling pathway via Sho1 osmosensor"/>
    <property type="evidence" value="ECO:0007669"/>
    <property type="project" value="EnsemblFungi"/>
</dbReference>
<dbReference type="AlphaFoldDB" id="I2GWM0"/>
<dbReference type="Proteomes" id="UP000002866">
    <property type="component" value="Chromosome 1"/>
</dbReference>
<evidence type="ECO:0000256" key="1">
    <source>
        <dbReference type="SAM" id="MobiDB-lite"/>
    </source>
</evidence>
<dbReference type="InParanoid" id="I2GWM0"/>
<dbReference type="Gene3D" id="1.10.150.50">
    <property type="entry name" value="Transcription Factor, Ets-1"/>
    <property type="match status" value="1"/>
</dbReference>
<accession>I2GWM0</accession>
<evidence type="ECO:0000259" key="2">
    <source>
        <dbReference type="PROSITE" id="PS50200"/>
    </source>
</evidence>
<dbReference type="GO" id="GO:0001402">
    <property type="term" value="P:signal transduction involved in filamentous growth"/>
    <property type="evidence" value="ECO:0007669"/>
    <property type="project" value="EnsemblFungi"/>
</dbReference>
<feature type="region of interest" description="Disordered" evidence="1">
    <location>
        <begin position="132"/>
        <end position="165"/>
    </location>
</feature>
<dbReference type="GO" id="GO:0000750">
    <property type="term" value="P:pheromone-dependent signal transduction involved in conjugation with cellular fusion"/>
    <property type="evidence" value="ECO:0007669"/>
    <property type="project" value="EnsemblFungi"/>
</dbReference>
<dbReference type="KEGG" id="tbl:TBLA_0A07330"/>
<dbReference type="EMBL" id="HE806316">
    <property type="protein sequence ID" value="CCH58522.1"/>
    <property type="molecule type" value="Genomic_DNA"/>
</dbReference>
<dbReference type="OMA" id="QDWRQYV"/>
<dbReference type="GO" id="GO:0019887">
    <property type="term" value="F:protein kinase regulator activity"/>
    <property type="evidence" value="ECO:0007669"/>
    <property type="project" value="EnsemblFungi"/>
</dbReference>
<dbReference type="GO" id="GO:0030010">
    <property type="term" value="P:establishment of cell polarity"/>
    <property type="evidence" value="ECO:0007669"/>
    <property type="project" value="EnsemblFungi"/>
</dbReference>
<dbReference type="GO" id="GO:0038066">
    <property type="term" value="P:p38MAPK cascade"/>
    <property type="evidence" value="ECO:0007669"/>
    <property type="project" value="EnsemblFungi"/>
</dbReference>
<dbReference type="PROSITE" id="PS50200">
    <property type="entry name" value="RA"/>
    <property type="match status" value="1"/>
</dbReference>
<sequence>MMDYENWSIEETSIWADKFELGDKFLEHGIDGSLLKELEMNDCKEICGGDKKKAVMLKMNLNQLVDDGGEGERKEIVAALKNLYNCVNQKLIDYQSQYSRLRLDVLELSKSAGVTTGAGTVAAGVGVGTGTGANSGAISNTPSPTEMDHPSKENLVKESTPSMNEPLKHLRASKDDSCERILRSAMKRYKLNDQDWKQYVLVICYGDQERILELDERPVVIFKNLRQRGLHPAIMLRRRGDFEELDINDMDPTPGGKL</sequence>
<dbReference type="eggNOG" id="ENOG502RXZB">
    <property type="taxonomic scope" value="Eukaryota"/>
</dbReference>
<dbReference type="Pfam" id="PF00788">
    <property type="entry name" value="RA"/>
    <property type="match status" value="1"/>
</dbReference>
<dbReference type="InterPro" id="IPR000159">
    <property type="entry name" value="RA_dom"/>
</dbReference>
<dbReference type="GO" id="GO:0032093">
    <property type="term" value="F:SAM domain binding"/>
    <property type="evidence" value="ECO:0007669"/>
    <property type="project" value="EnsemblFungi"/>
</dbReference>
<organism evidence="3 4">
    <name type="scientific">Henningerozyma blattae (strain ATCC 34711 / CBS 6284 / DSM 70876 / NBRC 10599 / NRRL Y-10934 / UCD 77-7)</name>
    <name type="common">Yeast</name>
    <name type="synonym">Tetrapisispora blattae</name>
    <dbReference type="NCBI Taxonomy" id="1071380"/>
    <lineage>
        <taxon>Eukaryota</taxon>
        <taxon>Fungi</taxon>
        <taxon>Dikarya</taxon>
        <taxon>Ascomycota</taxon>
        <taxon>Saccharomycotina</taxon>
        <taxon>Saccharomycetes</taxon>
        <taxon>Saccharomycetales</taxon>
        <taxon>Saccharomycetaceae</taxon>
        <taxon>Henningerozyma</taxon>
    </lineage>
</organism>
<dbReference type="InterPro" id="IPR015316">
    <property type="entry name" value="SAM_Ste50"/>
</dbReference>
<dbReference type="HOGENOM" id="CLU_051042_0_0_1"/>
<dbReference type="InterPro" id="IPR029071">
    <property type="entry name" value="Ubiquitin-like_domsf"/>
</dbReference>
<dbReference type="GO" id="GO:0005737">
    <property type="term" value="C:cytoplasm"/>
    <property type="evidence" value="ECO:0007669"/>
    <property type="project" value="EnsemblFungi"/>
</dbReference>